<protein>
    <submittedName>
        <fullName evidence="1">Uncharacterized protein</fullName>
    </submittedName>
</protein>
<comment type="caution">
    <text evidence="1">The sequence shown here is derived from an EMBL/GenBank/DDBJ whole genome shotgun (WGS) entry which is preliminary data.</text>
</comment>
<evidence type="ECO:0000313" key="1">
    <source>
        <dbReference type="EMBL" id="CAG9325571.1"/>
    </source>
</evidence>
<evidence type="ECO:0000313" key="2">
    <source>
        <dbReference type="Proteomes" id="UP001162131"/>
    </source>
</evidence>
<accession>A0AAU9JE70</accession>
<dbReference type="EMBL" id="CAJZBQ010000038">
    <property type="protein sequence ID" value="CAG9325571.1"/>
    <property type="molecule type" value="Genomic_DNA"/>
</dbReference>
<dbReference type="Proteomes" id="UP001162131">
    <property type="component" value="Unassembled WGS sequence"/>
</dbReference>
<organism evidence="1 2">
    <name type="scientific">Blepharisma stoltei</name>
    <dbReference type="NCBI Taxonomy" id="1481888"/>
    <lineage>
        <taxon>Eukaryota</taxon>
        <taxon>Sar</taxon>
        <taxon>Alveolata</taxon>
        <taxon>Ciliophora</taxon>
        <taxon>Postciliodesmatophora</taxon>
        <taxon>Heterotrichea</taxon>
        <taxon>Heterotrichida</taxon>
        <taxon>Blepharismidae</taxon>
        <taxon>Blepharisma</taxon>
    </lineage>
</organism>
<dbReference type="AlphaFoldDB" id="A0AAU9JE70"/>
<name>A0AAU9JE70_9CILI</name>
<reference evidence="1" key="1">
    <citation type="submission" date="2021-09" db="EMBL/GenBank/DDBJ databases">
        <authorList>
            <consortium name="AG Swart"/>
            <person name="Singh M."/>
            <person name="Singh A."/>
            <person name="Seah K."/>
            <person name="Emmerich C."/>
        </authorList>
    </citation>
    <scope>NUCLEOTIDE SEQUENCE</scope>
    <source>
        <strain evidence="1">ATCC30299</strain>
    </source>
</reference>
<proteinExistence type="predicted"/>
<sequence>MLLKIDAIKVFIIVCNLFLPASRLHKWQRRENPLSALKTAFKRKLRELKAIQENPTKDIFVANFRGKI</sequence>
<gene>
    <name evidence="1" type="ORF">BSTOLATCC_MIC38821</name>
</gene>
<keyword evidence="2" id="KW-1185">Reference proteome</keyword>